<proteinExistence type="predicted"/>
<dbReference type="AlphaFoldDB" id="A0A0G1YDJ8"/>
<dbReference type="EMBL" id="LCQD01000005">
    <property type="protein sequence ID" value="KKW13047.1"/>
    <property type="molecule type" value="Genomic_DNA"/>
</dbReference>
<reference evidence="1 2" key="1">
    <citation type="journal article" date="2015" name="Nature">
        <title>rRNA introns, odd ribosomes, and small enigmatic genomes across a large radiation of phyla.</title>
        <authorList>
            <person name="Brown C.T."/>
            <person name="Hug L.A."/>
            <person name="Thomas B.C."/>
            <person name="Sharon I."/>
            <person name="Castelle C.J."/>
            <person name="Singh A."/>
            <person name="Wilkins M.J."/>
            <person name="Williams K.H."/>
            <person name="Banfield J.F."/>
        </authorList>
    </citation>
    <scope>NUCLEOTIDE SEQUENCE [LARGE SCALE GENOMIC DNA]</scope>
</reference>
<name>A0A0G1YDJ8_9BACT</name>
<accession>A0A0G1YDJ8</accession>
<evidence type="ECO:0000313" key="2">
    <source>
        <dbReference type="Proteomes" id="UP000034588"/>
    </source>
</evidence>
<evidence type="ECO:0000313" key="1">
    <source>
        <dbReference type="EMBL" id="KKW13047.1"/>
    </source>
</evidence>
<gene>
    <name evidence="1" type="ORF">UY48_C0005G0003</name>
</gene>
<dbReference type="Proteomes" id="UP000034588">
    <property type="component" value="Unassembled WGS sequence"/>
</dbReference>
<comment type="caution">
    <text evidence="1">The sequence shown here is derived from an EMBL/GenBank/DDBJ whole genome shotgun (WGS) entry which is preliminary data.</text>
</comment>
<protein>
    <submittedName>
        <fullName evidence="1">Uncharacterized protein</fullName>
    </submittedName>
</protein>
<sequence>MEKISLSDASLIHHKIGQGDLLVLTHNSELIMSAEDHTQIGNFMRDRGGILMIINTRKCKPPTSEGAGLIGVISPKEDERQRQELIGTLENLRDSVPELYTMYDSESGKLWLEVGKDCPAILLEAMSQVLNLPKKELECHRIEVSCVEHDKRVVWCGGTITETTLNDET</sequence>
<organism evidence="1 2">
    <name type="scientific">Candidatus Gottesmanbacteria bacterium GW2011_GWB1_49_7</name>
    <dbReference type="NCBI Taxonomy" id="1618448"/>
    <lineage>
        <taxon>Bacteria</taxon>
        <taxon>Candidatus Gottesmaniibacteriota</taxon>
    </lineage>
</organism>